<organism evidence="12 13">
    <name type="scientific">Streptomyces antnestii</name>
    <dbReference type="NCBI Taxonomy" id="2494256"/>
    <lineage>
        <taxon>Bacteria</taxon>
        <taxon>Bacillati</taxon>
        <taxon>Actinomycetota</taxon>
        <taxon>Actinomycetes</taxon>
        <taxon>Kitasatosporales</taxon>
        <taxon>Streptomycetaceae</taxon>
        <taxon>Streptomyces</taxon>
    </lineage>
</organism>
<dbReference type="InterPro" id="IPR009075">
    <property type="entry name" value="AcylCo_DH/oxidase_C"/>
</dbReference>
<dbReference type="InterPro" id="IPR050741">
    <property type="entry name" value="Acyl-CoA_dehydrogenase"/>
</dbReference>
<evidence type="ECO:0000259" key="10">
    <source>
        <dbReference type="Pfam" id="PF02770"/>
    </source>
</evidence>
<feature type="domain" description="Acyl-CoA oxidase/dehydrogenase middle" evidence="10">
    <location>
        <begin position="162"/>
        <end position="262"/>
    </location>
</feature>
<evidence type="ECO:0000256" key="4">
    <source>
        <dbReference type="ARBA" id="ARBA00022630"/>
    </source>
</evidence>
<dbReference type="Pfam" id="PF02771">
    <property type="entry name" value="Acyl-CoA_dh_N"/>
    <property type="match status" value="1"/>
</dbReference>
<dbReference type="GO" id="GO:0033539">
    <property type="term" value="P:fatty acid beta-oxidation using acyl-CoA dehydrogenase"/>
    <property type="evidence" value="ECO:0007669"/>
    <property type="project" value="TreeGrafter"/>
</dbReference>
<evidence type="ECO:0000259" key="11">
    <source>
        <dbReference type="Pfam" id="PF02771"/>
    </source>
</evidence>
<dbReference type="SUPFAM" id="SSF47203">
    <property type="entry name" value="Acyl-CoA dehydrogenase C-terminal domain-like"/>
    <property type="match status" value="1"/>
</dbReference>
<dbReference type="InterPro" id="IPR046373">
    <property type="entry name" value="Acyl-CoA_Oxase/DH_mid-dom_sf"/>
</dbReference>
<dbReference type="Gene3D" id="1.10.540.10">
    <property type="entry name" value="Acyl-CoA dehydrogenase/oxidase, N-terminal domain"/>
    <property type="match status" value="1"/>
</dbReference>
<dbReference type="GO" id="GO:0003995">
    <property type="term" value="F:acyl-CoA dehydrogenase activity"/>
    <property type="evidence" value="ECO:0007669"/>
    <property type="project" value="TreeGrafter"/>
</dbReference>
<dbReference type="Gene3D" id="2.40.110.10">
    <property type="entry name" value="Butyryl-CoA Dehydrogenase, subunit A, domain 2"/>
    <property type="match status" value="1"/>
</dbReference>
<comment type="subunit">
    <text evidence="3">Homodimer.</text>
</comment>
<name>A0A3S2XXP2_9ACTN</name>
<feature type="domain" description="Acyl-CoA dehydrogenase/oxidase N-terminal" evidence="11">
    <location>
        <begin position="34"/>
        <end position="158"/>
    </location>
</feature>
<comment type="cofactor">
    <cofactor evidence="1 7">
        <name>FAD</name>
        <dbReference type="ChEBI" id="CHEBI:57692"/>
    </cofactor>
</comment>
<comment type="similarity">
    <text evidence="2 7">Belongs to the acyl-CoA dehydrogenase family.</text>
</comment>
<gene>
    <name evidence="12" type="ORF">EOT10_05775</name>
</gene>
<sequence>MPPGTRDEPGSLSRRLTAPENPTPVRRTRVFELTDRAKEYQEKLLAFMDERVYPAEAVYEAQMAASGDPHFHPPVLEDLKADAKKRGLWNLFHPHPEWGPGLTNLEYAPLAEIMGRSAHLAPEATNCNAPDTGNMEVLTLFGTEEHKEKWLRPLLDGEIASAFAMTEPAVASSDATNIQLRMERDGDDYVLNGRKWWTSNALHANCKVLIVMGKTEPEAATHRQQSMMVVPVDTPGVTVLRNLPVFGYQDREGHAEVVFEDVRVPVTALLAGEGDGFMISQARLGPGRIHHCMRAIGMAERALDLMIDRAQSRTTFGEPVANRANIQDWIAESRIEIDMARLLTLKAAHLMDTVGNRHARTEIAAIKVAAPQVALKVVDRAIQVHGGGGVSNDFPLASMYAHLRTLRLADGPDEVHKRTIAMRELRRREPQWGRTR</sequence>
<dbReference type="FunFam" id="2.40.110.10:FF:000002">
    <property type="entry name" value="Acyl-CoA dehydrogenase fadE12"/>
    <property type="match status" value="1"/>
</dbReference>
<dbReference type="InterPro" id="IPR006091">
    <property type="entry name" value="Acyl-CoA_Oxase/DH_mid-dom"/>
</dbReference>
<dbReference type="InterPro" id="IPR036250">
    <property type="entry name" value="AcylCo_DH-like_C"/>
</dbReference>
<dbReference type="PANTHER" id="PTHR48083:SF13">
    <property type="entry name" value="ACYL-COA DEHYDROGENASE FAMILY MEMBER 11"/>
    <property type="match status" value="1"/>
</dbReference>
<dbReference type="Pfam" id="PF00441">
    <property type="entry name" value="Acyl-CoA_dh_1"/>
    <property type="match status" value="1"/>
</dbReference>
<proteinExistence type="inferred from homology"/>
<dbReference type="AlphaFoldDB" id="A0A3S2XXP2"/>
<keyword evidence="13" id="KW-1185">Reference proteome</keyword>
<dbReference type="InterPro" id="IPR009100">
    <property type="entry name" value="AcylCoA_DH/oxidase_NM_dom_sf"/>
</dbReference>
<evidence type="ECO:0000313" key="12">
    <source>
        <dbReference type="EMBL" id="RVU27797.1"/>
    </source>
</evidence>
<feature type="domain" description="Acyl-CoA dehydrogenase/oxidase C-terminal" evidence="9">
    <location>
        <begin position="274"/>
        <end position="423"/>
    </location>
</feature>
<evidence type="ECO:0000256" key="6">
    <source>
        <dbReference type="ARBA" id="ARBA00023002"/>
    </source>
</evidence>
<feature type="region of interest" description="Disordered" evidence="8">
    <location>
        <begin position="1"/>
        <end position="24"/>
    </location>
</feature>
<dbReference type="PANTHER" id="PTHR48083">
    <property type="entry name" value="MEDIUM-CHAIN SPECIFIC ACYL-COA DEHYDROGENASE, MITOCHONDRIAL-RELATED"/>
    <property type="match status" value="1"/>
</dbReference>
<comment type="caution">
    <text evidence="12">The sequence shown here is derived from an EMBL/GenBank/DDBJ whole genome shotgun (WGS) entry which is preliminary data.</text>
</comment>
<dbReference type="Pfam" id="PF02770">
    <property type="entry name" value="Acyl-CoA_dh_M"/>
    <property type="match status" value="1"/>
</dbReference>
<dbReference type="EMBL" id="RZYA01000002">
    <property type="protein sequence ID" value="RVU27797.1"/>
    <property type="molecule type" value="Genomic_DNA"/>
</dbReference>
<keyword evidence="6 7" id="KW-0560">Oxidoreductase</keyword>
<evidence type="ECO:0000256" key="7">
    <source>
        <dbReference type="RuleBase" id="RU362125"/>
    </source>
</evidence>
<evidence type="ECO:0000256" key="2">
    <source>
        <dbReference type="ARBA" id="ARBA00009347"/>
    </source>
</evidence>
<evidence type="ECO:0000256" key="8">
    <source>
        <dbReference type="SAM" id="MobiDB-lite"/>
    </source>
</evidence>
<protein>
    <submittedName>
        <fullName evidence="12">Acyl-CoA dehydrogenase</fullName>
    </submittedName>
</protein>
<evidence type="ECO:0000256" key="1">
    <source>
        <dbReference type="ARBA" id="ARBA00001974"/>
    </source>
</evidence>
<dbReference type="Proteomes" id="UP000283128">
    <property type="component" value="Unassembled WGS sequence"/>
</dbReference>
<dbReference type="InterPro" id="IPR037069">
    <property type="entry name" value="AcylCoA_DH/ox_N_sf"/>
</dbReference>
<dbReference type="InterPro" id="IPR013786">
    <property type="entry name" value="AcylCoA_DH/ox_N"/>
</dbReference>
<keyword evidence="4 7" id="KW-0285">Flavoprotein</keyword>
<evidence type="ECO:0000259" key="9">
    <source>
        <dbReference type="Pfam" id="PF00441"/>
    </source>
</evidence>
<evidence type="ECO:0000256" key="5">
    <source>
        <dbReference type="ARBA" id="ARBA00022827"/>
    </source>
</evidence>
<evidence type="ECO:0000256" key="3">
    <source>
        <dbReference type="ARBA" id="ARBA00011738"/>
    </source>
</evidence>
<dbReference type="Gene3D" id="1.20.140.10">
    <property type="entry name" value="Butyryl-CoA Dehydrogenase, subunit A, domain 3"/>
    <property type="match status" value="1"/>
</dbReference>
<dbReference type="OrthoDB" id="8876745at2"/>
<dbReference type="SUPFAM" id="SSF56645">
    <property type="entry name" value="Acyl-CoA dehydrogenase NM domain-like"/>
    <property type="match status" value="1"/>
</dbReference>
<dbReference type="GO" id="GO:0050660">
    <property type="term" value="F:flavin adenine dinucleotide binding"/>
    <property type="evidence" value="ECO:0007669"/>
    <property type="project" value="InterPro"/>
</dbReference>
<keyword evidence="5 7" id="KW-0274">FAD</keyword>
<reference evidence="12 13" key="1">
    <citation type="submission" date="2019-01" db="EMBL/GenBank/DDBJ databases">
        <title>Genome sequences of Streptomyces and Rhizobium isolates collected from root and soil.</title>
        <authorList>
            <person name="Chhettri S."/>
            <person name="Sevigny J.L."/>
            <person name="Sen A."/>
            <person name="Ennis N."/>
            <person name="Tisa L."/>
        </authorList>
    </citation>
    <scope>NUCLEOTIDE SEQUENCE [LARGE SCALE GENOMIC DNA]</scope>
    <source>
        <strain evidence="12 13">San01</strain>
    </source>
</reference>
<accession>A0A3S2XXP2</accession>
<dbReference type="GO" id="GO:0005737">
    <property type="term" value="C:cytoplasm"/>
    <property type="evidence" value="ECO:0007669"/>
    <property type="project" value="TreeGrafter"/>
</dbReference>
<evidence type="ECO:0000313" key="13">
    <source>
        <dbReference type="Proteomes" id="UP000283128"/>
    </source>
</evidence>